<feature type="compositionally biased region" description="Basic residues" evidence="10">
    <location>
        <begin position="154"/>
        <end position="167"/>
    </location>
</feature>
<evidence type="ECO:0000313" key="13">
    <source>
        <dbReference type="Proteomes" id="UP000190648"/>
    </source>
</evidence>
<feature type="compositionally biased region" description="Basic and acidic residues" evidence="10">
    <location>
        <begin position="24"/>
        <end position="45"/>
    </location>
</feature>
<name>A0A1V4JAX3_PATFA</name>
<comment type="subcellular location">
    <subcellularLocation>
        <location evidence="2">Chromosome</location>
    </subcellularLocation>
    <subcellularLocation>
        <location evidence="1 9">Nucleus</location>
    </subcellularLocation>
</comment>
<evidence type="ECO:0000256" key="1">
    <source>
        <dbReference type="ARBA" id="ARBA00004123"/>
    </source>
</evidence>
<dbReference type="InterPro" id="IPR007125">
    <property type="entry name" value="H2A/H2B/H3"/>
</dbReference>
<evidence type="ECO:0000256" key="2">
    <source>
        <dbReference type="ARBA" id="ARBA00004286"/>
    </source>
</evidence>
<feature type="region of interest" description="Disordered" evidence="10">
    <location>
        <begin position="137"/>
        <end position="180"/>
    </location>
</feature>
<evidence type="ECO:0000256" key="7">
    <source>
        <dbReference type="ARBA" id="ARBA00023242"/>
    </source>
</evidence>
<dbReference type="EMBL" id="LSYS01008075">
    <property type="protein sequence ID" value="OPJ69220.1"/>
    <property type="molecule type" value="Genomic_DNA"/>
</dbReference>
<dbReference type="GO" id="GO:0000786">
    <property type="term" value="C:nucleosome"/>
    <property type="evidence" value="ECO:0007669"/>
    <property type="project" value="UniProtKB-KW"/>
</dbReference>
<sequence>MGTYLWEQAASSMSGEQEVCTVSEQEREPEATCSEEPSKGSEAKVKKSRSSRSSRAGLLFPVSRVDRQLRRGHFAERLGARAPVYLAAVLQCVTHKTMDEAAKISKEKKQQRISPLHLKMAMQRSSVLRKLMRGSMRRQCGKAGPQSQRLAARSGKKTTKSTKRCLRQRAAPAPATAVVN</sequence>
<dbReference type="AlphaFoldDB" id="A0A1V4JAX3"/>
<comment type="subunit">
    <text evidence="9">The nucleosome is a histone octamer containing two molecules each of H2A, H2B, H3 and H4 assembled in one H3-H4 heterotetramer and two H2A-H2B heterodimers. The octamer wraps approximately 147 bp of DNA.</text>
</comment>
<evidence type="ECO:0000256" key="3">
    <source>
        <dbReference type="ARBA" id="ARBA00010691"/>
    </source>
</evidence>
<dbReference type="SUPFAM" id="SSF47113">
    <property type="entry name" value="Histone-fold"/>
    <property type="match status" value="1"/>
</dbReference>
<evidence type="ECO:0000256" key="8">
    <source>
        <dbReference type="ARBA" id="ARBA00023269"/>
    </source>
</evidence>
<dbReference type="GO" id="GO:0030527">
    <property type="term" value="F:structural constituent of chromatin"/>
    <property type="evidence" value="ECO:0007669"/>
    <property type="project" value="InterPro"/>
</dbReference>
<dbReference type="Gene3D" id="1.10.20.10">
    <property type="entry name" value="Histone, subunit A"/>
    <property type="match status" value="1"/>
</dbReference>
<dbReference type="Pfam" id="PF00125">
    <property type="entry name" value="Histone"/>
    <property type="match status" value="1"/>
</dbReference>
<dbReference type="Proteomes" id="UP000190648">
    <property type="component" value="Unassembled WGS sequence"/>
</dbReference>
<comment type="similarity">
    <text evidence="3 9">Belongs to the histone H2A family.</text>
</comment>
<feature type="compositionally biased region" description="Polar residues" evidence="10">
    <location>
        <begin position="9"/>
        <end position="23"/>
    </location>
</feature>
<comment type="caution">
    <text evidence="12">The sequence shown here is derived from an EMBL/GenBank/DDBJ whole genome shotgun (WGS) entry which is preliminary data.</text>
</comment>
<keyword evidence="5" id="KW-0007">Acetylation</keyword>
<feature type="domain" description="Core Histone H2A/H2B/H3" evidence="11">
    <location>
        <begin position="42"/>
        <end position="123"/>
    </location>
</feature>
<dbReference type="PRINTS" id="PR00620">
    <property type="entry name" value="HISTONEH2A"/>
</dbReference>
<dbReference type="CDD" id="cd00074">
    <property type="entry name" value="HFD_H2A"/>
    <property type="match status" value="1"/>
</dbReference>
<reference evidence="12 13" key="1">
    <citation type="submission" date="2016-02" db="EMBL/GenBank/DDBJ databases">
        <title>Band-tailed pigeon sequencing and assembly.</title>
        <authorList>
            <person name="Soares A.E."/>
            <person name="Novak B.J."/>
            <person name="Rice E.S."/>
            <person name="O'Connell B."/>
            <person name="Chang D."/>
            <person name="Weber S."/>
            <person name="Shapiro B."/>
        </authorList>
    </citation>
    <scope>NUCLEOTIDE SEQUENCE [LARGE SCALE GENOMIC DNA]</scope>
    <source>
        <strain evidence="12">BTP2013</strain>
        <tissue evidence="12">Blood</tissue>
    </source>
</reference>
<keyword evidence="7 9" id="KW-0539">Nucleus</keyword>
<dbReference type="GO" id="GO:0046982">
    <property type="term" value="F:protein heterodimerization activity"/>
    <property type="evidence" value="ECO:0007669"/>
    <property type="project" value="InterPro"/>
</dbReference>
<dbReference type="InterPro" id="IPR032458">
    <property type="entry name" value="Histone_H2A_CS"/>
</dbReference>
<dbReference type="OrthoDB" id="9396611at2759"/>
<evidence type="ECO:0000256" key="4">
    <source>
        <dbReference type="ARBA" id="ARBA00022454"/>
    </source>
</evidence>
<feature type="region of interest" description="Disordered" evidence="10">
    <location>
        <begin position="8"/>
        <end position="55"/>
    </location>
</feature>
<keyword evidence="13" id="KW-1185">Reference proteome</keyword>
<dbReference type="PROSITE" id="PS00046">
    <property type="entry name" value="HISTONE_H2A"/>
    <property type="match status" value="1"/>
</dbReference>
<protein>
    <recommendedName>
        <fullName evidence="9">Histone H2A</fullName>
    </recommendedName>
</protein>
<dbReference type="GO" id="GO:0005634">
    <property type="term" value="C:nucleus"/>
    <property type="evidence" value="ECO:0007669"/>
    <property type="project" value="UniProtKB-SubCell"/>
</dbReference>
<keyword evidence="8 9" id="KW-0544">Nucleosome core</keyword>
<proteinExistence type="inferred from homology"/>
<evidence type="ECO:0000313" key="12">
    <source>
        <dbReference type="EMBL" id="OPJ69220.1"/>
    </source>
</evidence>
<evidence type="ECO:0000256" key="9">
    <source>
        <dbReference type="RuleBase" id="RU003767"/>
    </source>
</evidence>
<evidence type="ECO:0000256" key="10">
    <source>
        <dbReference type="SAM" id="MobiDB-lite"/>
    </source>
</evidence>
<dbReference type="PANTHER" id="PTHR23430">
    <property type="entry name" value="HISTONE H2A"/>
    <property type="match status" value="1"/>
</dbReference>
<keyword evidence="4 9" id="KW-0158">Chromosome</keyword>
<accession>A0A1V4JAX3</accession>
<evidence type="ECO:0000259" key="11">
    <source>
        <dbReference type="Pfam" id="PF00125"/>
    </source>
</evidence>
<dbReference type="InterPro" id="IPR009072">
    <property type="entry name" value="Histone-fold"/>
</dbReference>
<dbReference type="STRING" id="372326.A0A1V4JAX3"/>
<evidence type="ECO:0000256" key="6">
    <source>
        <dbReference type="ARBA" id="ARBA00023125"/>
    </source>
</evidence>
<gene>
    <name evidence="12" type="ORF">AV530_012325</name>
</gene>
<dbReference type="InterPro" id="IPR002119">
    <property type="entry name" value="Histone_H2A"/>
</dbReference>
<keyword evidence="6 9" id="KW-0238">DNA-binding</keyword>
<organism evidence="12 13">
    <name type="scientific">Patagioenas fasciata monilis</name>
    <dbReference type="NCBI Taxonomy" id="372326"/>
    <lineage>
        <taxon>Eukaryota</taxon>
        <taxon>Metazoa</taxon>
        <taxon>Chordata</taxon>
        <taxon>Craniata</taxon>
        <taxon>Vertebrata</taxon>
        <taxon>Euteleostomi</taxon>
        <taxon>Archelosauria</taxon>
        <taxon>Archosauria</taxon>
        <taxon>Dinosauria</taxon>
        <taxon>Saurischia</taxon>
        <taxon>Theropoda</taxon>
        <taxon>Coelurosauria</taxon>
        <taxon>Aves</taxon>
        <taxon>Neognathae</taxon>
        <taxon>Neoaves</taxon>
        <taxon>Columbimorphae</taxon>
        <taxon>Columbiformes</taxon>
        <taxon>Columbidae</taxon>
        <taxon>Patagioenas</taxon>
    </lineage>
</organism>
<evidence type="ECO:0000256" key="5">
    <source>
        <dbReference type="ARBA" id="ARBA00022990"/>
    </source>
</evidence>
<dbReference type="SMART" id="SM00414">
    <property type="entry name" value="H2A"/>
    <property type="match status" value="1"/>
</dbReference>
<dbReference type="GO" id="GO:0003677">
    <property type="term" value="F:DNA binding"/>
    <property type="evidence" value="ECO:0007669"/>
    <property type="project" value="UniProtKB-KW"/>
</dbReference>